<dbReference type="EMBL" id="JACJVN010000071">
    <property type="protein sequence ID" value="MBB6679117.1"/>
    <property type="molecule type" value="Genomic_DNA"/>
</dbReference>
<dbReference type="Gene3D" id="3.40.190.10">
    <property type="entry name" value="Periplasmic binding protein-like II"/>
    <property type="match status" value="1"/>
</dbReference>
<dbReference type="AlphaFoldDB" id="A0A841TJL0"/>
<evidence type="ECO:0000256" key="1">
    <source>
        <dbReference type="SAM" id="MobiDB-lite"/>
    </source>
</evidence>
<gene>
    <name evidence="3" type="ORF">H4Q31_17645</name>
</gene>
<dbReference type="Pfam" id="PF01547">
    <property type="entry name" value="SBP_bac_1"/>
    <property type="match status" value="1"/>
</dbReference>
<evidence type="ECO:0000256" key="2">
    <source>
        <dbReference type="SAM" id="SignalP"/>
    </source>
</evidence>
<organism evidence="3 4">
    <name type="scientific">Cohnella lubricantis</name>
    <dbReference type="NCBI Taxonomy" id="2163172"/>
    <lineage>
        <taxon>Bacteria</taxon>
        <taxon>Bacillati</taxon>
        <taxon>Bacillota</taxon>
        <taxon>Bacilli</taxon>
        <taxon>Bacillales</taxon>
        <taxon>Paenibacillaceae</taxon>
        <taxon>Cohnella</taxon>
    </lineage>
</organism>
<dbReference type="SUPFAM" id="SSF53850">
    <property type="entry name" value="Periplasmic binding protein-like II"/>
    <property type="match status" value="1"/>
</dbReference>
<evidence type="ECO:0000313" key="4">
    <source>
        <dbReference type="Proteomes" id="UP000574133"/>
    </source>
</evidence>
<reference evidence="3 4" key="1">
    <citation type="submission" date="2020-08" db="EMBL/GenBank/DDBJ databases">
        <title>Cohnella phylogeny.</title>
        <authorList>
            <person name="Dunlap C."/>
        </authorList>
    </citation>
    <scope>NUCLEOTIDE SEQUENCE [LARGE SCALE GENOMIC DNA]</scope>
    <source>
        <strain evidence="3 4">DSM 103658</strain>
    </source>
</reference>
<accession>A0A841TJL0</accession>
<feature type="region of interest" description="Disordered" evidence="1">
    <location>
        <begin position="26"/>
        <end position="57"/>
    </location>
</feature>
<dbReference type="InterPro" id="IPR006059">
    <property type="entry name" value="SBP"/>
</dbReference>
<comment type="caution">
    <text evidence="3">The sequence shown here is derived from an EMBL/GenBank/DDBJ whole genome shotgun (WGS) entry which is preliminary data.</text>
</comment>
<proteinExistence type="predicted"/>
<protein>
    <submittedName>
        <fullName evidence="3">Extracellular solute-binding protein</fullName>
    </submittedName>
</protein>
<keyword evidence="4" id="KW-1185">Reference proteome</keyword>
<dbReference type="Proteomes" id="UP000574133">
    <property type="component" value="Unassembled WGS sequence"/>
</dbReference>
<dbReference type="InterPro" id="IPR050490">
    <property type="entry name" value="Bact_solute-bd_prot1"/>
</dbReference>
<name>A0A841TJL0_9BACL</name>
<dbReference type="PROSITE" id="PS51257">
    <property type="entry name" value="PROKAR_LIPOPROTEIN"/>
    <property type="match status" value="1"/>
</dbReference>
<feature type="compositionally biased region" description="Low complexity" evidence="1">
    <location>
        <begin position="33"/>
        <end position="57"/>
    </location>
</feature>
<keyword evidence="2" id="KW-0732">Signal</keyword>
<feature type="signal peptide" evidence="2">
    <location>
        <begin position="1"/>
        <end position="26"/>
    </location>
</feature>
<dbReference type="RefSeq" id="WP_185180383.1">
    <property type="nucleotide sequence ID" value="NZ_CBCSEP010000037.1"/>
</dbReference>
<feature type="chain" id="PRO_5038547496" evidence="2">
    <location>
        <begin position="27"/>
        <end position="485"/>
    </location>
</feature>
<evidence type="ECO:0000313" key="3">
    <source>
        <dbReference type="EMBL" id="MBB6679117.1"/>
    </source>
</evidence>
<dbReference type="PANTHER" id="PTHR43649:SF16">
    <property type="entry name" value="SUGAR-BINDING LIPOPROTEIN"/>
    <property type="match status" value="1"/>
</dbReference>
<dbReference type="PANTHER" id="PTHR43649">
    <property type="entry name" value="ARABINOSE-BINDING PROTEIN-RELATED"/>
    <property type="match status" value="1"/>
</dbReference>
<sequence>MQRIKLPALLLSAAMLGALVTACSNNNDGGGASSSSSPSGQSDSSAPSSSASASASADTSDEKVTIKIYYPTADKPELRAIEDAKIARFEAKYPNVTVVPDDWQYNVNEIGPKMAANEAPTFFNTFATEAKMLVEKGWAADITDLWNNYEHKDDINPVLQNQFNLDGKVYGVTQNGYVSEVVINKKMLADKGIALPSYDWTWDDFYNIAQQAADPKKGIAGVAPMAKGNDGGWNWTNFLFEAGGEIQTVADGKVTAAFNSDAGVKALDFYKKLRWEANAVPQDWALDWGGATGAFAQGRAAMVIAGADGPLQQALQAGLKPEDLAVYPMPAAQAGGKHTGVLGGNYLVVNPNASPAEQQAAFNYIVFDYYSDDALVSLEQSIKDLQAKGQYYVPPHMDYYKPDSEYGKKVQDLLAKYDNAYKYDPAEAALLDGKPEAQYNTQEYYGIITNAIQEVFTKKDADAKTLLDNAAQEMQSKYYDAITVQ</sequence>